<evidence type="ECO:0000256" key="4">
    <source>
        <dbReference type="ARBA" id="ARBA00022982"/>
    </source>
</evidence>
<keyword evidence="7" id="KW-0003">3Fe-4S</keyword>
<comment type="caution">
    <text evidence="9">The sequence shown here is derived from an EMBL/GenBank/DDBJ whole genome shotgun (WGS) entry which is preliminary data.</text>
</comment>
<keyword evidence="4" id="KW-0249">Electron transport</keyword>
<dbReference type="GO" id="GO:0051538">
    <property type="term" value="F:3 iron, 4 sulfur cluster binding"/>
    <property type="evidence" value="ECO:0007669"/>
    <property type="project" value="UniProtKB-KW"/>
</dbReference>
<dbReference type="Proteomes" id="UP000014629">
    <property type="component" value="Unassembled WGS sequence"/>
</dbReference>
<dbReference type="InterPro" id="IPR051269">
    <property type="entry name" value="Fe-S_cluster_ET"/>
</dbReference>
<feature type="domain" description="Divergent 4Fe-4S mono-cluster" evidence="8">
    <location>
        <begin position="6"/>
        <end position="69"/>
    </location>
</feature>
<dbReference type="PANTHER" id="PTHR36923">
    <property type="entry name" value="FERREDOXIN"/>
    <property type="match status" value="1"/>
</dbReference>
<comment type="cofactor">
    <cofactor evidence="1">
        <name>[3Fe-4S] cluster</name>
        <dbReference type="ChEBI" id="CHEBI:21137"/>
    </cofactor>
</comment>
<dbReference type="GO" id="GO:0046872">
    <property type="term" value="F:metal ion binding"/>
    <property type="evidence" value="ECO:0007669"/>
    <property type="project" value="UniProtKB-KW"/>
</dbReference>
<evidence type="ECO:0000256" key="5">
    <source>
        <dbReference type="ARBA" id="ARBA00023004"/>
    </source>
</evidence>
<protein>
    <submittedName>
        <fullName evidence="9">Putative Ferredoxin-1</fullName>
    </submittedName>
</protein>
<evidence type="ECO:0000256" key="7">
    <source>
        <dbReference type="ARBA" id="ARBA00023291"/>
    </source>
</evidence>
<sequence>MVKEMAMKLEKDHDRCIGAGQCVLTEPRLFDQDDWGLVDILVERPRGADEAAARKAVYICPAKALSLVEE</sequence>
<evidence type="ECO:0000256" key="3">
    <source>
        <dbReference type="ARBA" id="ARBA00022723"/>
    </source>
</evidence>
<evidence type="ECO:0000313" key="9">
    <source>
        <dbReference type="EMBL" id="EPH44813.1"/>
    </source>
</evidence>
<dbReference type="Pfam" id="PF06902">
    <property type="entry name" value="Fer4_19"/>
    <property type="match status" value="1"/>
</dbReference>
<keyword evidence="10" id="KW-1185">Reference proteome</keyword>
<proteinExistence type="predicted"/>
<dbReference type="EMBL" id="AOPZ01000074">
    <property type="protein sequence ID" value="EPH44813.1"/>
    <property type="molecule type" value="Genomic_DNA"/>
</dbReference>
<evidence type="ECO:0000256" key="2">
    <source>
        <dbReference type="ARBA" id="ARBA00022448"/>
    </source>
</evidence>
<evidence type="ECO:0000256" key="6">
    <source>
        <dbReference type="ARBA" id="ARBA00023014"/>
    </source>
</evidence>
<evidence type="ECO:0000259" key="8">
    <source>
        <dbReference type="Pfam" id="PF06902"/>
    </source>
</evidence>
<accession>S3ZNN3</accession>
<dbReference type="PANTHER" id="PTHR36923:SF3">
    <property type="entry name" value="FERREDOXIN"/>
    <property type="match status" value="1"/>
</dbReference>
<keyword evidence="2" id="KW-0813">Transport</keyword>
<dbReference type="PATRIC" id="fig|1286094.4.peg.2080"/>
<dbReference type="Gene3D" id="3.30.70.20">
    <property type="match status" value="1"/>
</dbReference>
<name>S3ZNN3_9ACTN</name>
<gene>
    <name evidence="9" type="ORF">STRAU_2103</name>
</gene>
<keyword evidence="6" id="KW-0411">Iron-sulfur</keyword>
<dbReference type="SUPFAM" id="SSF54862">
    <property type="entry name" value="4Fe-4S ferredoxins"/>
    <property type="match status" value="1"/>
</dbReference>
<keyword evidence="5" id="KW-0408">Iron</keyword>
<evidence type="ECO:0000256" key="1">
    <source>
        <dbReference type="ARBA" id="ARBA00001927"/>
    </source>
</evidence>
<keyword evidence="3" id="KW-0479">Metal-binding</keyword>
<dbReference type="AlphaFoldDB" id="S3ZNN3"/>
<organism evidence="9 10">
    <name type="scientific">Streptomyces aurantiacus JA 4570</name>
    <dbReference type="NCBI Taxonomy" id="1286094"/>
    <lineage>
        <taxon>Bacteria</taxon>
        <taxon>Bacillati</taxon>
        <taxon>Actinomycetota</taxon>
        <taxon>Actinomycetes</taxon>
        <taxon>Kitasatosporales</taxon>
        <taxon>Streptomycetaceae</taxon>
        <taxon>Streptomyces</taxon>
        <taxon>Streptomyces aurantiacus group</taxon>
    </lineage>
</organism>
<evidence type="ECO:0000313" key="10">
    <source>
        <dbReference type="Proteomes" id="UP000014629"/>
    </source>
</evidence>
<dbReference type="InterPro" id="IPR010693">
    <property type="entry name" value="Divergent_4Fe-4S_mono-cluster"/>
</dbReference>
<reference evidence="9 10" key="1">
    <citation type="submission" date="2013-02" db="EMBL/GenBank/DDBJ databases">
        <title>Draft Genome Sequence of Streptomyces aurantiacus, Which Produces Setomimycin.</title>
        <authorList>
            <person name="Gruening B.A."/>
            <person name="Praeg A."/>
            <person name="Erxleben A."/>
            <person name="Guenther S."/>
            <person name="Mueller M."/>
        </authorList>
    </citation>
    <scope>NUCLEOTIDE SEQUENCE [LARGE SCALE GENOMIC DNA]</scope>
    <source>
        <strain evidence="9 10">JA 4570</strain>
    </source>
</reference>